<accession>A0A937RJX4</accession>
<dbReference type="Pfam" id="PF00440">
    <property type="entry name" value="TetR_N"/>
    <property type="match status" value="1"/>
</dbReference>
<proteinExistence type="predicted"/>
<comment type="caution">
    <text evidence="6">The sequence shown here is derived from an EMBL/GenBank/DDBJ whole genome shotgun (WGS) entry which is preliminary data.</text>
</comment>
<reference evidence="6" key="1">
    <citation type="submission" date="2020-12" db="EMBL/GenBank/DDBJ databases">
        <title>Genomic characterization of non-nitrogen-fixing Frankia strains.</title>
        <authorList>
            <person name="Carlos-Shanley C."/>
            <person name="Guerra T."/>
            <person name="Hahn D."/>
        </authorList>
    </citation>
    <scope>NUCLEOTIDE SEQUENCE</scope>
    <source>
        <strain evidence="6">CN6</strain>
    </source>
</reference>
<dbReference type="InterPro" id="IPR001647">
    <property type="entry name" value="HTH_TetR"/>
</dbReference>
<dbReference type="SUPFAM" id="SSF48498">
    <property type="entry name" value="Tetracyclin repressor-like, C-terminal domain"/>
    <property type="match status" value="1"/>
</dbReference>
<dbReference type="SUPFAM" id="SSF46689">
    <property type="entry name" value="Homeodomain-like"/>
    <property type="match status" value="1"/>
</dbReference>
<evidence type="ECO:0000313" key="7">
    <source>
        <dbReference type="Proteomes" id="UP000604475"/>
    </source>
</evidence>
<evidence type="ECO:0000256" key="4">
    <source>
        <dbReference type="PROSITE-ProRule" id="PRU00335"/>
    </source>
</evidence>
<dbReference type="InterPro" id="IPR050109">
    <property type="entry name" value="HTH-type_TetR-like_transc_reg"/>
</dbReference>
<dbReference type="Proteomes" id="UP000604475">
    <property type="component" value="Unassembled WGS sequence"/>
</dbReference>
<evidence type="ECO:0000256" key="3">
    <source>
        <dbReference type="ARBA" id="ARBA00023163"/>
    </source>
</evidence>
<dbReference type="GO" id="GO:0000976">
    <property type="term" value="F:transcription cis-regulatory region binding"/>
    <property type="evidence" value="ECO:0007669"/>
    <property type="project" value="TreeGrafter"/>
</dbReference>
<dbReference type="AlphaFoldDB" id="A0A937RJX4"/>
<feature type="DNA-binding region" description="H-T-H motif" evidence="4">
    <location>
        <begin position="13"/>
        <end position="32"/>
    </location>
</feature>
<feature type="domain" description="HTH tetR-type" evidence="5">
    <location>
        <begin position="1"/>
        <end position="50"/>
    </location>
</feature>
<dbReference type="InterPro" id="IPR036271">
    <property type="entry name" value="Tet_transcr_reg_TetR-rel_C_sf"/>
</dbReference>
<dbReference type="GO" id="GO:0003700">
    <property type="term" value="F:DNA-binding transcription factor activity"/>
    <property type="evidence" value="ECO:0007669"/>
    <property type="project" value="TreeGrafter"/>
</dbReference>
<gene>
    <name evidence="6" type="ORF">I7412_31640</name>
</gene>
<name>A0A937RJX4_9ACTN</name>
<dbReference type="PANTHER" id="PTHR30055">
    <property type="entry name" value="HTH-TYPE TRANSCRIPTIONAL REGULATOR RUTR"/>
    <property type="match status" value="1"/>
</dbReference>
<dbReference type="PROSITE" id="PS50977">
    <property type="entry name" value="HTH_TETR_2"/>
    <property type="match status" value="1"/>
</dbReference>
<protein>
    <submittedName>
        <fullName evidence="6">Helix-turn-helix transcriptional regulator</fullName>
    </submittedName>
</protein>
<dbReference type="EMBL" id="JAEACQ010000279">
    <property type="protein sequence ID" value="MBL7631632.1"/>
    <property type="molecule type" value="Genomic_DNA"/>
</dbReference>
<dbReference type="Gene3D" id="1.10.357.10">
    <property type="entry name" value="Tetracycline Repressor, domain 2"/>
    <property type="match status" value="1"/>
</dbReference>
<evidence type="ECO:0000259" key="5">
    <source>
        <dbReference type="PROSITE" id="PS50977"/>
    </source>
</evidence>
<sequence>MRCVAEVGYARATIREIARVAQMTSGSLYHYFPNKSELVGAAFRELADVVVPRFASAVEKADGVLDKLTAVFDEGDRIKTDYPFAVAFDRAIRVESPTHLHLAEDSDTIFAALRSVVVDIVEQAHRQGALGAHVGVESAANAIYALMLGMYDHAVTASPEDYHATVGALKLLIRGSLFDYARLS</sequence>
<organism evidence="6 7">
    <name type="scientific">Frankia nepalensis</name>
    <dbReference type="NCBI Taxonomy" id="1836974"/>
    <lineage>
        <taxon>Bacteria</taxon>
        <taxon>Bacillati</taxon>
        <taxon>Actinomycetota</taxon>
        <taxon>Actinomycetes</taxon>
        <taxon>Frankiales</taxon>
        <taxon>Frankiaceae</taxon>
        <taxon>Frankia</taxon>
    </lineage>
</organism>
<keyword evidence="3" id="KW-0804">Transcription</keyword>
<evidence type="ECO:0000256" key="1">
    <source>
        <dbReference type="ARBA" id="ARBA00023015"/>
    </source>
</evidence>
<keyword evidence="1" id="KW-0805">Transcription regulation</keyword>
<dbReference type="InterPro" id="IPR009057">
    <property type="entry name" value="Homeodomain-like_sf"/>
</dbReference>
<evidence type="ECO:0000256" key="2">
    <source>
        <dbReference type="ARBA" id="ARBA00023125"/>
    </source>
</evidence>
<keyword evidence="7" id="KW-1185">Reference proteome</keyword>
<keyword evidence="2 4" id="KW-0238">DNA-binding</keyword>
<evidence type="ECO:0000313" key="6">
    <source>
        <dbReference type="EMBL" id="MBL7631632.1"/>
    </source>
</evidence>
<dbReference type="PANTHER" id="PTHR30055:SF234">
    <property type="entry name" value="HTH-TYPE TRANSCRIPTIONAL REGULATOR BETI"/>
    <property type="match status" value="1"/>
</dbReference>